<dbReference type="EMBL" id="JAUTDP010000011">
    <property type="protein sequence ID" value="KAK3392650.1"/>
    <property type="molecule type" value="Genomic_DNA"/>
</dbReference>
<evidence type="ECO:0000256" key="2">
    <source>
        <dbReference type="SAM" id="Phobius"/>
    </source>
</evidence>
<keyword evidence="2" id="KW-0812">Transmembrane</keyword>
<organism evidence="3 4">
    <name type="scientific">Sordaria brevicollis</name>
    <dbReference type="NCBI Taxonomy" id="83679"/>
    <lineage>
        <taxon>Eukaryota</taxon>
        <taxon>Fungi</taxon>
        <taxon>Dikarya</taxon>
        <taxon>Ascomycota</taxon>
        <taxon>Pezizomycotina</taxon>
        <taxon>Sordariomycetes</taxon>
        <taxon>Sordariomycetidae</taxon>
        <taxon>Sordariales</taxon>
        <taxon>Sordariaceae</taxon>
        <taxon>Sordaria</taxon>
    </lineage>
</organism>
<proteinExistence type="predicted"/>
<keyword evidence="4" id="KW-1185">Reference proteome</keyword>
<accession>A0AAE0U6Q6</accession>
<comment type="caution">
    <text evidence="3">The sequence shown here is derived from an EMBL/GenBank/DDBJ whole genome shotgun (WGS) entry which is preliminary data.</text>
</comment>
<dbReference type="AlphaFoldDB" id="A0AAE0U6Q6"/>
<feature type="region of interest" description="Disordered" evidence="1">
    <location>
        <begin position="1"/>
        <end position="54"/>
    </location>
</feature>
<evidence type="ECO:0000256" key="1">
    <source>
        <dbReference type="SAM" id="MobiDB-lite"/>
    </source>
</evidence>
<gene>
    <name evidence="3" type="ORF">B0T20DRAFT_61166</name>
</gene>
<protein>
    <submittedName>
        <fullName evidence="3">Uncharacterized protein</fullName>
    </submittedName>
</protein>
<feature type="compositionally biased region" description="Low complexity" evidence="1">
    <location>
        <begin position="1"/>
        <end position="16"/>
    </location>
</feature>
<evidence type="ECO:0000313" key="3">
    <source>
        <dbReference type="EMBL" id="KAK3392650.1"/>
    </source>
</evidence>
<sequence>MYSVRTGTSTKSRSSGPHPNPKRPKKPARIEKQKSSSPKTGTAPHKGGERKWRGRLRSERYGVLQQQRHFSFFSLASLAIIWLQPFLGGPLAGHPPLQRSRHCTTVEHALPPTSQPEPFCGLLSCSTKRVPMHLDAAGNSRQAAWVFCHLHHLSSQCPVHGPQNVADQQAFKSPGPCASTEKYPSPPSPTPGCLQQRGTLSVRMRWRSVIGGL</sequence>
<dbReference type="Proteomes" id="UP001281003">
    <property type="component" value="Unassembled WGS sequence"/>
</dbReference>
<feature type="region of interest" description="Disordered" evidence="1">
    <location>
        <begin position="168"/>
        <end position="195"/>
    </location>
</feature>
<reference evidence="3" key="1">
    <citation type="journal article" date="2023" name="Mol. Phylogenet. Evol.">
        <title>Genome-scale phylogeny and comparative genomics of the fungal order Sordariales.</title>
        <authorList>
            <person name="Hensen N."/>
            <person name="Bonometti L."/>
            <person name="Westerberg I."/>
            <person name="Brannstrom I.O."/>
            <person name="Guillou S."/>
            <person name="Cros-Aarteil S."/>
            <person name="Calhoun S."/>
            <person name="Haridas S."/>
            <person name="Kuo A."/>
            <person name="Mondo S."/>
            <person name="Pangilinan J."/>
            <person name="Riley R."/>
            <person name="LaButti K."/>
            <person name="Andreopoulos B."/>
            <person name="Lipzen A."/>
            <person name="Chen C."/>
            <person name="Yan M."/>
            <person name="Daum C."/>
            <person name="Ng V."/>
            <person name="Clum A."/>
            <person name="Steindorff A."/>
            <person name="Ohm R.A."/>
            <person name="Martin F."/>
            <person name="Silar P."/>
            <person name="Natvig D.O."/>
            <person name="Lalanne C."/>
            <person name="Gautier V."/>
            <person name="Ament-Velasquez S.L."/>
            <person name="Kruys A."/>
            <person name="Hutchinson M.I."/>
            <person name="Powell A.J."/>
            <person name="Barry K."/>
            <person name="Miller A.N."/>
            <person name="Grigoriev I.V."/>
            <person name="Debuchy R."/>
            <person name="Gladieux P."/>
            <person name="Hiltunen Thoren M."/>
            <person name="Johannesson H."/>
        </authorList>
    </citation>
    <scope>NUCLEOTIDE SEQUENCE</scope>
    <source>
        <strain evidence="3">FGSC 1904</strain>
    </source>
</reference>
<name>A0AAE0U6Q6_SORBR</name>
<feature type="transmembrane region" description="Helical" evidence="2">
    <location>
        <begin position="70"/>
        <end position="93"/>
    </location>
</feature>
<evidence type="ECO:0000313" key="4">
    <source>
        <dbReference type="Proteomes" id="UP001281003"/>
    </source>
</evidence>
<keyword evidence="2" id="KW-0472">Membrane</keyword>
<keyword evidence="2" id="KW-1133">Transmembrane helix</keyword>
<reference evidence="3" key="2">
    <citation type="submission" date="2023-07" db="EMBL/GenBank/DDBJ databases">
        <authorList>
            <consortium name="Lawrence Berkeley National Laboratory"/>
            <person name="Haridas S."/>
            <person name="Hensen N."/>
            <person name="Bonometti L."/>
            <person name="Westerberg I."/>
            <person name="Brannstrom I.O."/>
            <person name="Guillou S."/>
            <person name="Cros-Aarteil S."/>
            <person name="Calhoun S."/>
            <person name="Kuo A."/>
            <person name="Mondo S."/>
            <person name="Pangilinan J."/>
            <person name="Riley R."/>
            <person name="LaButti K."/>
            <person name="Andreopoulos B."/>
            <person name="Lipzen A."/>
            <person name="Chen C."/>
            <person name="Yanf M."/>
            <person name="Daum C."/>
            <person name="Ng V."/>
            <person name="Clum A."/>
            <person name="Steindorff A."/>
            <person name="Ohm R."/>
            <person name="Martin F."/>
            <person name="Silar P."/>
            <person name="Natvig D."/>
            <person name="Lalanne C."/>
            <person name="Gautier V."/>
            <person name="Ament-velasquez S.L."/>
            <person name="Kruys A."/>
            <person name="Hutchinson M.I."/>
            <person name="Powell A.J."/>
            <person name="Barry K."/>
            <person name="Miller A.N."/>
            <person name="Grigoriev I.V."/>
            <person name="Debuchy R."/>
            <person name="Gladieux P."/>
            <person name="Thoren M.H."/>
            <person name="Johannesson H."/>
        </authorList>
    </citation>
    <scope>NUCLEOTIDE SEQUENCE</scope>
    <source>
        <strain evidence="3">FGSC 1904</strain>
    </source>
</reference>